<feature type="compositionally biased region" description="Basic and acidic residues" evidence="1">
    <location>
        <begin position="40"/>
        <end position="65"/>
    </location>
</feature>
<dbReference type="EMBL" id="SRLO01000883">
    <property type="protein sequence ID" value="TNN44802.1"/>
    <property type="molecule type" value="Genomic_DNA"/>
</dbReference>
<evidence type="ECO:0000313" key="3">
    <source>
        <dbReference type="Proteomes" id="UP000314294"/>
    </source>
</evidence>
<evidence type="ECO:0000256" key="1">
    <source>
        <dbReference type="SAM" id="MobiDB-lite"/>
    </source>
</evidence>
<reference evidence="2 3" key="1">
    <citation type="submission" date="2019-03" db="EMBL/GenBank/DDBJ databases">
        <title>First draft genome of Liparis tanakae, snailfish: a comprehensive survey of snailfish specific genes.</title>
        <authorList>
            <person name="Kim W."/>
            <person name="Song I."/>
            <person name="Jeong J.-H."/>
            <person name="Kim D."/>
            <person name="Kim S."/>
            <person name="Ryu S."/>
            <person name="Song J.Y."/>
            <person name="Lee S.K."/>
        </authorList>
    </citation>
    <scope>NUCLEOTIDE SEQUENCE [LARGE SCALE GENOMIC DNA]</scope>
    <source>
        <tissue evidence="2">Muscle</tissue>
    </source>
</reference>
<name>A0A4Z2FWU0_9TELE</name>
<feature type="compositionally biased region" description="Basic and acidic residues" evidence="1">
    <location>
        <begin position="229"/>
        <end position="273"/>
    </location>
</feature>
<dbReference type="OrthoDB" id="8964991at2759"/>
<proteinExistence type="predicted"/>
<gene>
    <name evidence="2" type="ORF">EYF80_044987</name>
</gene>
<dbReference type="Proteomes" id="UP000314294">
    <property type="component" value="Unassembled WGS sequence"/>
</dbReference>
<feature type="region of interest" description="Disordered" evidence="1">
    <location>
        <begin position="484"/>
        <end position="513"/>
    </location>
</feature>
<evidence type="ECO:0000313" key="2">
    <source>
        <dbReference type="EMBL" id="TNN44802.1"/>
    </source>
</evidence>
<sequence length="513" mass="56683">MSARVLEVMRESRASSSFIPSGRQLPRTPPLRSVKKRLHFSSEDSNQEREELQQRAPLHTEADDRSPMLDVLVIKPEPEDPGAMLRGMTGYQLTQTDSEFLENMRVEKLLKKLQAVLETTSPSAEVAHIEAKSLLATLTANDIGRAAEEKRAELGRLGKMVANKSVTSLKELDIQGLMILLSDLTSELGQQEELYKALEMQIEAPDVPREEDAAAGRRSKRGAKGRAKALGETEEVRDAGKPTRSKKDGEKTDRKSGAAEEERAKRPRQESARGSRRPPGPEEQQEAPLQGKKRAAGEEEAQPPVLRRSKRIASRSSTHLQIKAKPSPRAAAQRRSPTPPKRSDTSSLQQQQQHTHQKKAGGGGGGGTVETHRAPVCRWEQLTNALIKNTESSEDIELTSDCSGRRDGQSDQFTGRSGDENRSCRNGLQKSPSCTCVIRESEPSVRSYDFTYAALSETPSQFSPTEQEVFMWLRGNVSLDPAAADSVTRGHVSKHSPATVQRSRRNVSEDYEI</sequence>
<feature type="region of interest" description="Disordered" evidence="1">
    <location>
        <begin position="388"/>
        <end position="430"/>
    </location>
</feature>
<dbReference type="AlphaFoldDB" id="A0A4Z2FWU0"/>
<feature type="compositionally biased region" description="Basic and acidic residues" evidence="1">
    <location>
        <begin position="206"/>
        <end position="215"/>
    </location>
</feature>
<feature type="region of interest" description="Disordered" evidence="1">
    <location>
        <begin position="206"/>
        <end position="376"/>
    </location>
</feature>
<feature type="region of interest" description="Disordered" evidence="1">
    <location>
        <begin position="1"/>
        <end position="65"/>
    </location>
</feature>
<feature type="compositionally biased region" description="Basic residues" evidence="1">
    <location>
        <begin position="217"/>
        <end position="227"/>
    </location>
</feature>
<organism evidence="2 3">
    <name type="scientific">Liparis tanakae</name>
    <name type="common">Tanaka's snailfish</name>
    <dbReference type="NCBI Taxonomy" id="230148"/>
    <lineage>
        <taxon>Eukaryota</taxon>
        <taxon>Metazoa</taxon>
        <taxon>Chordata</taxon>
        <taxon>Craniata</taxon>
        <taxon>Vertebrata</taxon>
        <taxon>Euteleostomi</taxon>
        <taxon>Actinopterygii</taxon>
        <taxon>Neopterygii</taxon>
        <taxon>Teleostei</taxon>
        <taxon>Neoteleostei</taxon>
        <taxon>Acanthomorphata</taxon>
        <taxon>Eupercaria</taxon>
        <taxon>Perciformes</taxon>
        <taxon>Cottioidei</taxon>
        <taxon>Cottales</taxon>
        <taxon>Liparidae</taxon>
        <taxon>Liparis</taxon>
    </lineage>
</organism>
<accession>A0A4Z2FWU0</accession>
<keyword evidence="3" id="KW-1185">Reference proteome</keyword>
<comment type="caution">
    <text evidence="2">The sequence shown here is derived from an EMBL/GenBank/DDBJ whole genome shotgun (WGS) entry which is preliminary data.</text>
</comment>
<protein>
    <submittedName>
        <fullName evidence="2">Uncharacterized protein</fullName>
    </submittedName>
</protein>